<reference evidence="1 2" key="1">
    <citation type="submission" date="2017-06" db="EMBL/GenBank/DDBJ databases">
        <authorList>
            <person name="Kim H.J."/>
            <person name="Triplett B.A."/>
        </authorList>
    </citation>
    <scope>NUCLEOTIDE SEQUENCE [LARGE SCALE GENOMIC DNA]</scope>
    <source>
        <strain evidence="1">FRACA_ARgP5</strain>
    </source>
</reference>
<sequence>MAVTVSRTRCASVAAGGLAARVKAGAPAGGVPVGSMVWGIAMVDAARTVTGMIGPFTSATAAHAHAEEHCRGRWVVAPLLCLPVADGDRVR</sequence>
<keyword evidence="2" id="KW-1185">Reference proteome</keyword>
<organism evidence="1 2">
    <name type="scientific">Frankia canadensis</name>
    <dbReference type="NCBI Taxonomy" id="1836972"/>
    <lineage>
        <taxon>Bacteria</taxon>
        <taxon>Bacillati</taxon>
        <taxon>Actinomycetota</taxon>
        <taxon>Actinomycetes</taxon>
        <taxon>Frankiales</taxon>
        <taxon>Frankiaceae</taxon>
        <taxon>Frankia</taxon>
    </lineage>
</organism>
<gene>
    <name evidence="1" type="ORF">FRACA_770004</name>
</gene>
<protein>
    <submittedName>
        <fullName evidence="1">Uncharacterized protein</fullName>
    </submittedName>
</protein>
<evidence type="ECO:0000313" key="1">
    <source>
        <dbReference type="EMBL" id="SNQ51621.1"/>
    </source>
</evidence>
<proteinExistence type="predicted"/>
<name>A0A2I2L125_9ACTN</name>
<accession>A0A2I2L125</accession>
<dbReference type="EMBL" id="FZMO01000544">
    <property type="protein sequence ID" value="SNQ51621.1"/>
    <property type="molecule type" value="Genomic_DNA"/>
</dbReference>
<evidence type="ECO:0000313" key="2">
    <source>
        <dbReference type="Proteomes" id="UP000234331"/>
    </source>
</evidence>
<dbReference type="Proteomes" id="UP000234331">
    <property type="component" value="Unassembled WGS sequence"/>
</dbReference>
<dbReference type="AlphaFoldDB" id="A0A2I2L125"/>